<evidence type="ECO:0000259" key="11">
    <source>
        <dbReference type="PROSITE" id="PS51755"/>
    </source>
</evidence>
<keyword evidence="3" id="KW-0902">Two-component regulatory system</keyword>
<dbReference type="SMART" id="SM00862">
    <property type="entry name" value="Trans_reg_C"/>
    <property type="match status" value="1"/>
</dbReference>
<dbReference type="Gene3D" id="1.10.10.10">
    <property type="entry name" value="Winged helix-like DNA-binding domain superfamily/Winged helix DNA-binding domain"/>
    <property type="match status" value="1"/>
</dbReference>
<dbReference type="PANTHER" id="PTHR48111">
    <property type="entry name" value="REGULATOR OF RPOS"/>
    <property type="match status" value="1"/>
</dbReference>
<accession>A0A9D2Q7Z0</accession>
<evidence type="ECO:0000256" key="5">
    <source>
        <dbReference type="ARBA" id="ARBA00023125"/>
    </source>
</evidence>
<dbReference type="Pfam" id="PF00072">
    <property type="entry name" value="Response_reg"/>
    <property type="match status" value="1"/>
</dbReference>
<dbReference type="SMART" id="SM00448">
    <property type="entry name" value="REC"/>
    <property type="match status" value="1"/>
</dbReference>
<organism evidence="12 13">
    <name type="scientific">Candidatus Mediterraneibacter faecavium</name>
    <dbReference type="NCBI Taxonomy" id="2838668"/>
    <lineage>
        <taxon>Bacteria</taxon>
        <taxon>Bacillati</taxon>
        <taxon>Bacillota</taxon>
        <taxon>Clostridia</taxon>
        <taxon>Lachnospirales</taxon>
        <taxon>Lachnospiraceae</taxon>
        <taxon>Mediterraneibacter</taxon>
    </lineage>
</organism>
<evidence type="ECO:0000256" key="4">
    <source>
        <dbReference type="ARBA" id="ARBA00023015"/>
    </source>
</evidence>
<dbReference type="InterPro" id="IPR039420">
    <property type="entry name" value="WalR-like"/>
</dbReference>
<evidence type="ECO:0000259" key="10">
    <source>
        <dbReference type="PROSITE" id="PS50110"/>
    </source>
</evidence>
<dbReference type="GO" id="GO:0006355">
    <property type="term" value="P:regulation of DNA-templated transcription"/>
    <property type="evidence" value="ECO:0007669"/>
    <property type="project" value="InterPro"/>
</dbReference>
<dbReference type="Proteomes" id="UP000823902">
    <property type="component" value="Unassembled WGS sequence"/>
</dbReference>
<feature type="DNA-binding region" description="OmpR/PhoB-type" evidence="9">
    <location>
        <begin position="130"/>
        <end position="228"/>
    </location>
</feature>
<dbReference type="AlphaFoldDB" id="A0A9D2Q7Z0"/>
<evidence type="ECO:0000256" key="2">
    <source>
        <dbReference type="ARBA" id="ARBA00022553"/>
    </source>
</evidence>
<keyword evidence="2 8" id="KW-0597">Phosphoprotein</keyword>
<evidence type="ECO:0000256" key="7">
    <source>
        <dbReference type="ARBA" id="ARBA00024867"/>
    </source>
</evidence>
<dbReference type="FunFam" id="1.10.10.10:FF:000018">
    <property type="entry name" value="DNA-binding response regulator ResD"/>
    <property type="match status" value="1"/>
</dbReference>
<comment type="function">
    <text evidence="7">May play the central regulatory role in sporulation. It may be an element of the effector pathway responsible for the activation of sporulation genes in response to nutritional stress. Spo0A may act in concert with spo0H (a sigma factor) to control the expression of some genes that are critical to the sporulation process.</text>
</comment>
<dbReference type="GO" id="GO:0032993">
    <property type="term" value="C:protein-DNA complex"/>
    <property type="evidence" value="ECO:0007669"/>
    <property type="project" value="TreeGrafter"/>
</dbReference>
<dbReference type="Gene3D" id="6.10.250.690">
    <property type="match status" value="1"/>
</dbReference>
<dbReference type="PROSITE" id="PS51755">
    <property type="entry name" value="OMPR_PHOB"/>
    <property type="match status" value="1"/>
</dbReference>
<evidence type="ECO:0000313" key="13">
    <source>
        <dbReference type="Proteomes" id="UP000823902"/>
    </source>
</evidence>
<keyword evidence="5 9" id="KW-0238">DNA-binding</keyword>
<dbReference type="InterPro" id="IPR036388">
    <property type="entry name" value="WH-like_DNA-bd_sf"/>
</dbReference>
<feature type="domain" description="OmpR/PhoB-type" evidence="11">
    <location>
        <begin position="130"/>
        <end position="228"/>
    </location>
</feature>
<keyword evidence="4" id="KW-0805">Transcription regulation</keyword>
<reference evidence="12" key="2">
    <citation type="submission" date="2021-04" db="EMBL/GenBank/DDBJ databases">
        <authorList>
            <person name="Gilroy R."/>
        </authorList>
    </citation>
    <scope>NUCLEOTIDE SEQUENCE</scope>
    <source>
        <strain evidence="12">CHK196-7946</strain>
    </source>
</reference>
<gene>
    <name evidence="12" type="ORF">H9697_01410</name>
</gene>
<reference evidence="12" key="1">
    <citation type="journal article" date="2021" name="PeerJ">
        <title>Extensive microbial diversity within the chicken gut microbiome revealed by metagenomics and culture.</title>
        <authorList>
            <person name="Gilroy R."/>
            <person name="Ravi A."/>
            <person name="Getino M."/>
            <person name="Pursley I."/>
            <person name="Horton D.L."/>
            <person name="Alikhan N.F."/>
            <person name="Baker D."/>
            <person name="Gharbi K."/>
            <person name="Hall N."/>
            <person name="Watson M."/>
            <person name="Adriaenssens E.M."/>
            <person name="Foster-Nyarko E."/>
            <person name="Jarju S."/>
            <person name="Secka A."/>
            <person name="Antonio M."/>
            <person name="Oren A."/>
            <person name="Chaudhuri R.R."/>
            <person name="La Ragione R."/>
            <person name="Hildebrand F."/>
            <person name="Pallen M.J."/>
        </authorList>
    </citation>
    <scope>NUCLEOTIDE SEQUENCE</scope>
    <source>
        <strain evidence="12">CHK196-7946</strain>
    </source>
</reference>
<evidence type="ECO:0000256" key="3">
    <source>
        <dbReference type="ARBA" id="ARBA00023012"/>
    </source>
</evidence>
<evidence type="ECO:0000256" key="9">
    <source>
        <dbReference type="PROSITE-ProRule" id="PRU01091"/>
    </source>
</evidence>
<keyword evidence="6" id="KW-0804">Transcription</keyword>
<dbReference type="GO" id="GO:0005829">
    <property type="term" value="C:cytosol"/>
    <property type="evidence" value="ECO:0007669"/>
    <property type="project" value="TreeGrafter"/>
</dbReference>
<name>A0A9D2Q7Z0_9FIRM</name>
<dbReference type="Pfam" id="PF00486">
    <property type="entry name" value="Trans_reg_C"/>
    <property type="match status" value="1"/>
</dbReference>
<evidence type="ECO:0000256" key="8">
    <source>
        <dbReference type="PROSITE-ProRule" id="PRU00169"/>
    </source>
</evidence>
<dbReference type="PROSITE" id="PS50110">
    <property type="entry name" value="RESPONSE_REGULATORY"/>
    <property type="match status" value="1"/>
</dbReference>
<dbReference type="GO" id="GO:0000976">
    <property type="term" value="F:transcription cis-regulatory region binding"/>
    <property type="evidence" value="ECO:0007669"/>
    <property type="project" value="TreeGrafter"/>
</dbReference>
<feature type="domain" description="Response regulatory" evidence="10">
    <location>
        <begin position="3"/>
        <end position="116"/>
    </location>
</feature>
<evidence type="ECO:0000256" key="6">
    <source>
        <dbReference type="ARBA" id="ARBA00023163"/>
    </source>
</evidence>
<dbReference type="InterPro" id="IPR001867">
    <property type="entry name" value="OmpR/PhoB-type_DNA-bd"/>
</dbReference>
<proteinExistence type="predicted"/>
<dbReference type="EMBL" id="DWVY01000005">
    <property type="protein sequence ID" value="HJC73598.1"/>
    <property type="molecule type" value="Genomic_DNA"/>
</dbReference>
<comment type="caution">
    <text evidence="12">The sequence shown here is derived from an EMBL/GenBank/DDBJ whole genome shotgun (WGS) entry which is preliminary data.</text>
</comment>
<evidence type="ECO:0000313" key="12">
    <source>
        <dbReference type="EMBL" id="HJC73598.1"/>
    </source>
</evidence>
<dbReference type="InterPro" id="IPR001789">
    <property type="entry name" value="Sig_transdc_resp-reg_receiver"/>
</dbReference>
<evidence type="ECO:0000256" key="1">
    <source>
        <dbReference type="ARBA" id="ARBA00018672"/>
    </source>
</evidence>
<dbReference type="CDD" id="cd00383">
    <property type="entry name" value="trans_reg_C"/>
    <property type="match status" value="1"/>
</dbReference>
<dbReference type="Gene3D" id="3.40.50.2300">
    <property type="match status" value="1"/>
</dbReference>
<dbReference type="GO" id="GO:0000156">
    <property type="term" value="F:phosphorelay response regulator activity"/>
    <property type="evidence" value="ECO:0007669"/>
    <property type="project" value="TreeGrafter"/>
</dbReference>
<dbReference type="PANTHER" id="PTHR48111:SF2">
    <property type="entry name" value="RESPONSE REGULATOR SAER"/>
    <property type="match status" value="1"/>
</dbReference>
<dbReference type="SUPFAM" id="SSF52172">
    <property type="entry name" value="CheY-like"/>
    <property type="match status" value="1"/>
</dbReference>
<protein>
    <recommendedName>
        <fullName evidence="1">Stage 0 sporulation protein A homolog</fullName>
    </recommendedName>
</protein>
<sequence>MNRILIIEDDTDINNMMAEALQKAGYACTQAFSGTEGLLHIERGAFALAVLDLMLPGMNGETLLPQIKEKQDIPVIVVSAKDGIDSKVGLLTAGAEDYLTKPFDIQEFIARVGVQIRRFSGRNGENPAGEEVLAYRDLKLYTDSYTAEVVGKPVELTRQEFKILELLLKYPNKVFSKQDIYDYAWDDIYIGEDKTINVHISNIRKKLKSVTDEEYIETVWGIGFRLKKQL</sequence>
<dbReference type="InterPro" id="IPR011006">
    <property type="entry name" value="CheY-like_superfamily"/>
</dbReference>
<feature type="modified residue" description="4-aspartylphosphate" evidence="8">
    <location>
        <position position="52"/>
    </location>
</feature>